<feature type="region of interest" description="Disordered" evidence="1">
    <location>
        <begin position="1"/>
        <end position="112"/>
    </location>
</feature>
<sequence>MDKGKAKEETFEHEDFPGLSLPPPPSMMDDDGDEILSEPQVGSPSARANPYPTAQPSNSRSSASFLQPGNEEQIYSDTDDTDTERSTSTSGPTPTHMQPGMPRGGVKRRKRSEPTSPVVVVLYVVALYLIFQILTRSDEHEVLGHLHLPTTSSSFMQSQSPRSNIDVSQQQQPYHLPYQFPPIPNPMPSIPKDKEDGISFWRLLLGILMYPLYLVVTLLATPLPIILNLLHILKEVVVIVLLYPVISVVRAIFRTFVMGPWGVIKGILDIFYPVYIFVGGVVGVGCAMGLGAGWVGRMALDWVIAWKNGTTSIQSGGQRQRSKTAGGATQVQTGSGIEITGHNMSSKSARIDSYGDGGKKNDYDDIYEEYQKISTATPSFVSKTISPNSITYLVSAPAVPKVGLSRVTQSTFNPFGPGGSGSSPTSGSTTSSSSARSKQPPVSALKQSRTHHHHQFQAQNQNRPQPIQTGSHSHSHSHSRSRSVSDGSQQITTPVGVPNEYTHDHVSLFDSADSDSRRRYNAGGGARKIPLEDEAGRGTAREAPVVGIRKRGVREG</sequence>
<feature type="compositionally biased region" description="Basic and acidic residues" evidence="1">
    <location>
        <begin position="1"/>
        <end position="16"/>
    </location>
</feature>
<feature type="compositionally biased region" description="Polar residues" evidence="1">
    <location>
        <begin position="484"/>
        <end position="493"/>
    </location>
</feature>
<gene>
    <name evidence="3" type="ORF">I316_05027</name>
</gene>
<dbReference type="AlphaFoldDB" id="A0A1B9GQK2"/>
<feature type="transmembrane region" description="Helical" evidence="2">
    <location>
        <begin position="200"/>
        <end position="220"/>
    </location>
</feature>
<feature type="transmembrane region" description="Helical" evidence="2">
    <location>
        <begin position="232"/>
        <end position="253"/>
    </location>
</feature>
<protein>
    <submittedName>
        <fullName evidence="3">Uncharacterized protein</fullName>
    </submittedName>
</protein>
<feature type="transmembrane region" description="Helical" evidence="2">
    <location>
        <begin position="117"/>
        <end position="134"/>
    </location>
</feature>
<keyword evidence="4" id="KW-1185">Reference proteome</keyword>
<feature type="compositionally biased region" description="Polar residues" evidence="1">
    <location>
        <begin position="52"/>
        <end position="67"/>
    </location>
</feature>
<dbReference type="OrthoDB" id="2596726at2759"/>
<accession>A0A1B9GQK2</accession>
<reference evidence="4" key="2">
    <citation type="submission" date="2013-12" db="EMBL/GenBank/DDBJ databases">
        <title>Evolution of pathogenesis and genome organization in the Tremellales.</title>
        <authorList>
            <person name="Cuomo C."/>
            <person name="Litvintseva A."/>
            <person name="Heitman J."/>
            <person name="Chen Y."/>
            <person name="Sun S."/>
            <person name="Springer D."/>
            <person name="Dromer F."/>
            <person name="Young S."/>
            <person name="Zeng Q."/>
            <person name="Chapman S."/>
            <person name="Gujja S."/>
            <person name="Saif S."/>
            <person name="Birren B."/>
        </authorList>
    </citation>
    <scope>NUCLEOTIDE SEQUENCE [LARGE SCALE GENOMIC DNA]</scope>
    <source>
        <strain evidence="4">BCC8398</strain>
    </source>
</reference>
<feature type="compositionally biased region" description="Low complexity" evidence="1">
    <location>
        <begin position="422"/>
        <end position="434"/>
    </location>
</feature>
<reference evidence="3 4" key="1">
    <citation type="submission" date="2013-07" db="EMBL/GenBank/DDBJ databases">
        <title>The Genome Sequence of Cryptococcus heveanensis BCC8398.</title>
        <authorList>
            <consortium name="The Broad Institute Genome Sequencing Platform"/>
            <person name="Cuomo C."/>
            <person name="Litvintseva A."/>
            <person name="Chen Y."/>
            <person name="Heitman J."/>
            <person name="Sun S."/>
            <person name="Springer D."/>
            <person name="Dromer F."/>
            <person name="Young S.K."/>
            <person name="Zeng Q."/>
            <person name="Gargeya S."/>
            <person name="Fitzgerald M."/>
            <person name="Abouelleil A."/>
            <person name="Alvarado L."/>
            <person name="Berlin A.M."/>
            <person name="Chapman S.B."/>
            <person name="Dewar J."/>
            <person name="Goldberg J."/>
            <person name="Griggs A."/>
            <person name="Gujja S."/>
            <person name="Hansen M."/>
            <person name="Howarth C."/>
            <person name="Imamovic A."/>
            <person name="Larimer J."/>
            <person name="McCowan C."/>
            <person name="Murphy C."/>
            <person name="Pearson M."/>
            <person name="Priest M."/>
            <person name="Roberts A."/>
            <person name="Saif S."/>
            <person name="Shea T."/>
            <person name="Sykes S."/>
            <person name="Wortman J."/>
            <person name="Nusbaum C."/>
            <person name="Birren B."/>
        </authorList>
    </citation>
    <scope>NUCLEOTIDE SEQUENCE [LARGE SCALE GENOMIC DNA]</scope>
    <source>
        <strain evidence="3 4">BCC8398</strain>
    </source>
</reference>
<feature type="transmembrane region" description="Helical" evidence="2">
    <location>
        <begin position="273"/>
        <end position="295"/>
    </location>
</feature>
<evidence type="ECO:0000256" key="1">
    <source>
        <dbReference type="SAM" id="MobiDB-lite"/>
    </source>
</evidence>
<feature type="compositionally biased region" description="Basic and acidic residues" evidence="1">
    <location>
        <begin position="529"/>
        <end position="540"/>
    </location>
</feature>
<evidence type="ECO:0000313" key="4">
    <source>
        <dbReference type="Proteomes" id="UP000092666"/>
    </source>
</evidence>
<evidence type="ECO:0000256" key="2">
    <source>
        <dbReference type="SAM" id="Phobius"/>
    </source>
</evidence>
<proteinExistence type="predicted"/>
<dbReference type="EMBL" id="KV700126">
    <property type="protein sequence ID" value="OCF33286.1"/>
    <property type="molecule type" value="Genomic_DNA"/>
</dbReference>
<keyword evidence="2" id="KW-0472">Membrane</keyword>
<evidence type="ECO:0000313" key="3">
    <source>
        <dbReference type="EMBL" id="OCF33286.1"/>
    </source>
</evidence>
<organism evidence="3 4">
    <name type="scientific">Kwoniella heveanensis BCC8398</name>
    <dbReference type="NCBI Taxonomy" id="1296120"/>
    <lineage>
        <taxon>Eukaryota</taxon>
        <taxon>Fungi</taxon>
        <taxon>Dikarya</taxon>
        <taxon>Basidiomycota</taxon>
        <taxon>Agaricomycotina</taxon>
        <taxon>Tremellomycetes</taxon>
        <taxon>Tremellales</taxon>
        <taxon>Cryptococcaceae</taxon>
        <taxon>Kwoniella</taxon>
    </lineage>
</organism>
<dbReference type="Proteomes" id="UP000092666">
    <property type="component" value="Unassembled WGS sequence"/>
</dbReference>
<feature type="region of interest" description="Disordered" evidence="1">
    <location>
        <begin position="413"/>
        <end position="543"/>
    </location>
</feature>
<name>A0A1B9GQK2_9TREE</name>
<keyword evidence="2" id="KW-1133">Transmembrane helix</keyword>
<keyword evidence="2" id="KW-0812">Transmembrane</keyword>